<accession>A0A9Q0K079</accession>
<dbReference type="FunFam" id="3.30.40.10:FF:000285">
    <property type="entry name" value="RING-H2 finger protein ATL43"/>
    <property type="match status" value="1"/>
</dbReference>
<evidence type="ECO:0000256" key="2">
    <source>
        <dbReference type="ARBA" id="ARBA00004167"/>
    </source>
</evidence>
<comment type="pathway">
    <text evidence="3">Protein modification; protein ubiquitination.</text>
</comment>
<evidence type="ECO:0000256" key="10">
    <source>
        <dbReference type="ARBA" id="ARBA00022786"/>
    </source>
</evidence>
<dbReference type="Pfam" id="PF13639">
    <property type="entry name" value="zf-RING_2"/>
    <property type="match status" value="1"/>
</dbReference>
<evidence type="ECO:0000256" key="13">
    <source>
        <dbReference type="ARBA" id="ARBA00023136"/>
    </source>
</evidence>
<dbReference type="OrthoDB" id="8062037at2759"/>
<dbReference type="AlphaFoldDB" id="A0A9Q0K079"/>
<reference evidence="19" key="1">
    <citation type="journal article" date="2023" name="Plant J.">
        <title>The genome of the king protea, Protea cynaroides.</title>
        <authorList>
            <person name="Chang J."/>
            <person name="Duong T.A."/>
            <person name="Schoeman C."/>
            <person name="Ma X."/>
            <person name="Roodt D."/>
            <person name="Barker N."/>
            <person name="Li Z."/>
            <person name="Van de Peer Y."/>
            <person name="Mizrachi E."/>
        </authorList>
    </citation>
    <scope>NUCLEOTIDE SEQUENCE</scope>
    <source>
        <tissue evidence="19">Young leaves</tissue>
    </source>
</reference>
<keyword evidence="9 15" id="KW-0863">Zinc-finger</keyword>
<keyword evidence="20" id="KW-1185">Reference proteome</keyword>
<feature type="transmembrane region" description="Helical" evidence="17">
    <location>
        <begin position="44"/>
        <end position="65"/>
    </location>
</feature>
<evidence type="ECO:0000256" key="5">
    <source>
        <dbReference type="ARBA" id="ARBA00022679"/>
    </source>
</evidence>
<evidence type="ECO:0000256" key="16">
    <source>
        <dbReference type="SAM" id="MobiDB-lite"/>
    </source>
</evidence>
<evidence type="ECO:0000256" key="9">
    <source>
        <dbReference type="ARBA" id="ARBA00022771"/>
    </source>
</evidence>
<keyword evidence="11" id="KW-0862">Zinc</keyword>
<dbReference type="SMART" id="SM00184">
    <property type="entry name" value="RING"/>
    <property type="match status" value="1"/>
</dbReference>
<evidence type="ECO:0000256" key="1">
    <source>
        <dbReference type="ARBA" id="ARBA00000900"/>
    </source>
</evidence>
<dbReference type="Gene3D" id="3.30.40.10">
    <property type="entry name" value="Zinc/RING finger domain, C3HC4 (zinc finger)"/>
    <property type="match status" value="1"/>
</dbReference>
<dbReference type="PROSITE" id="PS50089">
    <property type="entry name" value="ZF_RING_2"/>
    <property type="match status" value="1"/>
</dbReference>
<name>A0A9Q0K079_9MAGN</name>
<keyword evidence="8" id="KW-0732">Signal</keyword>
<evidence type="ECO:0000256" key="3">
    <source>
        <dbReference type="ARBA" id="ARBA00004906"/>
    </source>
</evidence>
<organism evidence="19 20">
    <name type="scientific">Protea cynaroides</name>
    <dbReference type="NCBI Taxonomy" id="273540"/>
    <lineage>
        <taxon>Eukaryota</taxon>
        <taxon>Viridiplantae</taxon>
        <taxon>Streptophyta</taxon>
        <taxon>Embryophyta</taxon>
        <taxon>Tracheophyta</taxon>
        <taxon>Spermatophyta</taxon>
        <taxon>Magnoliopsida</taxon>
        <taxon>Proteales</taxon>
        <taxon>Proteaceae</taxon>
        <taxon>Protea</taxon>
    </lineage>
</organism>
<evidence type="ECO:0000256" key="17">
    <source>
        <dbReference type="SAM" id="Phobius"/>
    </source>
</evidence>
<evidence type="ECO:0000256" key="8">
    <source>
        <dbReference type="ARBA" id="ARBA00022729"/>
    </source>
</evidence>
<dbReference type="InterPro" id="IPR013083">
    <property type="entry name" value="Znf_RING/FYVE/PHD"/>
</dbReference>
<dbReference type="GO" id="GO:0061630">
    <property type="term" value="F:ubiquitin protein ligase activity"/>
    <property type="evidence" value="ECO:0007669"/>
    <property type="project" value="UniProtKB-EC"/>
</dbReference>
<keyword evidence="12 17" id="KW-1133">Transmembrane helix</keyword>
<evidence type="ECO:0000256" key="6">
    <source>
        <dbReference type="ARBA" id="ARBA00022692"/>
    </source>
</evidence>
<dbReference type="EMBL" id="JAMYWD010000010">
    <property type="protein sequence ID" value="KAJ4959029.1"/>
    <property type="molecule type" value="Genomic_DNA"/>
</dbReference>
<keyword evidence="10" id="KW-0833">Ubl conjugation pathway</keyword>
<evidence type="ECO:0000259" key="18">
    <source>
        <dbReference type="PROSITE" id="PS50089"/>
    </source>
</evidence>
<feature type="domain" description="RING-type" evidence="18">
    <location>
        <begin position="128"/>
        <end position="170"/>
    </location>
</feature>
<evidence type="ECO:0000256" key="4">
    <source>
        <dbReference type="ARBA" id="ARBA00012483"/>
    </source>
</evidence>
<dbReference type="CDD" id="cd16461">
    <property type="entry name" value="RING-H2_EL5-like"/>
    <property type="match status" value="1"/>
</dbReference>
<keyword evidence="6 17" id="KW-0812">Transmembrane</keyword>
<comment type="caution">
    <text evidence="19">The sequence shown here is derived from an EMBL/GenBank/DDBJ whole genome shotgun (WGS) entry which is preliminary data.</text>
</comment>
<comment type="similarity">
    <text evidence="14">Belongs to the RING-type zinc finger family. ATL subfamily.</text>
</comment>
<keyword evidence="13 17" id="KW-0472">Membrane</keyword>
<feature type="transmembrane region" description="Helical" evidence="17">
    <location>
        <begin position="6"/>
        <end position="23"/>
    </location>
</feature>
<sequence>MDQLGWITTIVILVPFFFIDAEAQTPSSTTDYNDGMVNGFRPSLAVIIGILSIMFVFTFLLLIYAKFCHRPNSDLMIADEDDDDAQRRLGGRVLRQSSRFSGIDKTVIETLPFFRFSALEGAREGLECAVCLSKFEDIEILRLLPKCKHAFHIDCVDRWLESHSSCPLCRHKVEASDLTIFSCSNSMRISRNPSDLTYDPNIELFVRREPDLDINQGGSLSSRFSIGSSFRRIEQSNKGEEPSIQGEQLVIDCEDGADDKLLHKFNHNIIVSDVVFKNRWSDVNSSDLILLNSEMSLMSSGRFSERFTPATVLFDNGSSSNEKIMKIKEEMERKKMFENVLSKIKKSYSSSSMSNFPSASGSESNPSDPPGILAPKGARSLSEMNISRFPDYKMKNRIRESLYHNGKDERLRKAWIPIARRTVQWFAGREKRSQEHQSHLQPTYNV</sequence>
<dbReference type="InterPro" id="IPR001841">
    <property type="entry name" value="Znf_RING"/>
</dbReference>
<dbReference type="PANTHER" id="PTHR46539:SF1">
    <property type="entry name" value="E3 UBIQUITIN-PROTEIN LIGASE ATL42"/>
    <property type="match status" value="1"/>
</dbReference>
<gene>
    <name evidence="19" type="ORF">NE237_026140</name>
</gene>
<keyword evidence="7" id="KW-0479">Metal-binding</keyword>
<evidence type="ECO:0000256" key="15">
    <source>
        <dbReference type="PROSITE-ProRule" id="PRU00175"/>
    </source>
</evidence>
<evidence type="ECO:0000256" key="12">
    <source>
        <dbReference type="ARBA" id="ARBA00022989"/>
    </source>
</evidence>
<evidence type="ECO:0000313" key="20">
    <source>
        <dbReference type="Proteomes" id="UP001141806"/>
    </source>
</evidence>
<protein>
    <recommendedName>
        <fullName evidence="4">RING-type E3 ubiquitin transferase</fullName>
        <ecNumber evidence="4">2.3.2.27</ecNumber>
    </recommendedName>
</protein>
<proteinExistence type="inferred from homology"/>
<comment type="catalytic activity">
    <reaction evidence="1">
        <text>S-ubiquitinyl-[E2 ubiquitin-conjugating enzyme]-L-cysteine + [acceptor protein]-L-lysine = [E2 ubiquitin-conjugating enzyme]-L-cysteine + N(6)-ubiquitinyl-[acceptor protein]-L-lysine.</text>
        <dbReference type="EC" id="2.3.2.27"/>
    </reaction>
</comment>
<dbReference type="PANTHER" id="PTHR46539">
    <property type="entry name" value="E3 UBIQUITIN-PROTEIN LIGASE ATL42"/>
    <property type="match status" value="1"/>
</dbReference>
<evidence type="ECO:0000256" key="7">
    <source>
        <dbReference type="ARBA" id="ARBA00022723"/>
    </source>
</evidence>
<feature type="compositionally biased region" description="Low complexity" evidence="16">
    <location>
        <begin position="349"/>
        <end position="362"/>
    </location>
</feature>
<evidence type="ECO:0000313" key="19">
    <source>
        <dbReference type="EMBL" id="KAJ4959029.1"/>
    </source>
</evidence>
<dbReference type="GO" id="GO:0008270">
    <property type="term" value="F:zinc ion binding"/>
    <property type="evidence" value="ECO:0007669"/>
    <property type="project" value="UniProtKB-KW"/>
</dbReference>
<dbReference type="GO" id="GO:0016020">
    <property type="term" value="C:membrane"/>
    <property type="evidence" value="ECO:0007669"/>
    <property type="project" value="UniProtKB-SubCell"/>
</dbReference>
<dbReference type="SUPFAM" id="SSF57850">
    <property type="entry name" value="RING/U-box"/>
    <property type="match status" value="1"/>
</dbReference>
<keyword evidence="5" id="KW-0808">Transferase</keyword>
<evidence type="ECO:0000256" key="11">
    <source>
        <dbReference type="ARBA" id="ARBA00022833"/>
    </source>
</evidence>
<dbReference type="Proteomes" id="UP001141806">
    <property type="component" value="Unassembled WGS sequence"/>
</dbReference>
<evidence type="ECO:0000256" key="14">
    <source>
        <dbReference type="ARBA" id="ARBA00024209"/>
    </source>
</evidence>
<dbReference type="EC" id="2.3.2.27" evidence="4"/>
<comment type="subcellular location">
    <subcellularLocation>
        <location evidence="2">Membrane</location>
        <topology evidence="2">Single-pass membrane protein</topology>
    </subcellularLocation>
</comment>
<feature type="region of interest" description="Disordered" evidence="16">
    <location>
        <begin position="349"/>
        <end position="379"/>
    </location>
</feature>